<dbReference type="AlphaFoldDB" id="A0A0A8ZTF8"/>
<proteinExistence type="predicted"/>
<accession>A0A0A8ZTF8</accession>
<reference evidence="2" key="2">
    <citation type="journal article" date="2015" name="Data Brief">
        <title>Shoot transcriptome of the giant reed, Arundo donax.</title>
        <authorList>
            <person name="Barrero R.A."/>
            <person name="Guerrero F.D."/>
            <person name="Moolhuijzen P."/>
            <person name="Goolsby J.A."/>
            <person name="Tidwell J."/>
            <person name="Bellgard S.E."/>
            <person name="Bellgard M.I."/>
        </authorList>
    </citation>
    <scope>NUCLEOTIDE SEQUENCE</scope>
    <source>
        <tissue evidence="2">Shoot tissue taken approximately 20 cm above the soil surface</tissue>
    </source>
</reference>
<name>A0A0A8ZTF8_ARUDO</name>
<reference evidence="2" key="1">
    <citation type="submission" date="2014-09" db="EMBL/GenBank/DDBJ databases">
        <authorList>
            <person name="Magalhaes I.L.F."/>
            <person name="Oliveira U."/>
            <person name="Santos F.R."/>
            <person name="Vidigal T.H.D.A."/>
            <person name="Brescovit A.D."/>
            <person name="Santos A.J."/>
        </authorList>
    </citation>
    <scope>NUCLEOTIDE SEQUENCE</scope>
    <source>
        <tissue evidence="2">Shoot tissue taken approximately 20 cm above the soil surface</tissue>
    </source>
</reference>
<feature type="compositionally biased region" description="Basic residues" evidence="1">
    <location>
        <begin position="32"/>
        <end position="44"/>
    </location>
</feature>
<feature type="region of interest" description="Disordered" evidence="1">
    <location>
        <begin position="32"/>
        <end position="57"/>
    </location>
</feature>
<organism evidence="2">
    <name type="scientific">Arundo donax</name>
    <name type="common">Giant reed</name>
    <name type="synonym">Donax arundinaceus</name>
    <dbReference type="NCBI Taxonomy" id="35708"/>
    <lineage>
        <taxon>Eukaryota</taxon>
        <taxon>Viridiplantae</taxon>
        <taxon>Streptophyta</taxon>
        <taxon>Embryophyta</taxon>
        <taxon>Tracheophyta</taxon>
        <taxon>Spermatophyta</taxon>
        <taxon>Magnoliopsida</taxon>
        <taxon>Liliopsida</taxon>
        <taxon>Poales</taxon>
        <taxon>Poaceae</taxon>
        <taxon>PACMAD clade</taxon>
        <taxon>Arundinoideae</taxon>
        <taxon>Arundineae</taxon>
        <taxon>Arundo</taxon>
    </lineage>
</organism>
<dbReference type="EMBL" id="GBRH01255216">
    <property type="protein sequence ID" value="JAD42679.1"/>
    <property type="molecule type" value="Transcribed_RNA"/>
</dbReference>
<sequence>MDICLSLLPNYLINVSVLLLIVNTKRHVVSVHSLSRKGKKKNSSKKLQEKMNHGLGQ</sequence>
<evidence type="ECO:0000313" key="2">
    <source>
        <dbReference type="EMBL" id="JAD42679.1"/>
    </source>
</evidence>
<evidence type="ECO:0000256" key="1">
    <source>
        <dbReference type="SAM" id="MobiDB-lite"/>
    </source>
</evidence>
<feature type="compositionally biased region" description="Basic and acidic residues" evidence="1">
    <location>
        <begin position="46"/>
        <end position="57"/>
    </location>
</feature>
<protein>
    <submittedName>
        <fullName evidence="2">Uncharacterized protein</fullName>
    </submittedName>
</protein>